<accession>A0A511ZFI4</accession>
<dbReference type="SMART" id="SM00871">
    <property type="entry name" value="AraC_E_bind"/>
    <property type="match status" value="1"/>
</dbReference>
<keyword evidence="6" id="KW-1185">Reference proteome</keyword>
<dbReference type="InterPro" id="IPR018060">
    <property type="entry name" value="HTH_AraC"/>
</dbReference>
<organism evidence="5 6">
    <name type="scientific">Oceanobacillus sojae</name>
    <dbReference type="NCBI Taxonomy" id="582851"/>
    <lineage>
        <taxon>Bacteria</taxon>
        <taxon>Bacillati</taxon>
        <taxon>Bacillota</taxon>
        <taxon>Bacilli</taxon>
        <taxon>Bacillales</taxon>
        <taxon>Bacillaceae</taxon>
        <taxon>Oceanobacillus</taxon>
    </lineage>
</organism>
<keyword evidence="3" id="KW-0804">Transcription</keyword>
<dbReference type="GO" id="GO:0003700">
    <property type="term" value="F:DNA-binding transcription factor activity"/>
    <property type="evidence" value="ECO:0007669"/>
    <property type="project" value="InterPro"/>
</dbReference>
<dbReference type="AlphaFoldDB" id="A0A511ZFI4"/>
<evidence type="ECO:0000313" key="6">
    <source>
        <dbReference type="Proteomes" id="UP000321558"/>
    </source>
</evidence>
<dbReference type="InterPro" id="IPR050959">
    <property type="entry name" value="MarA-like"/>
</dbReference>
<dbReference type="InterPro" id="IPR010499">
    <property type="entry name" value="AraC_E-bd"/>
</dbReference>
<reference evidence="5 6" key="1">
    <citation type="submission" date="2019-07" db="EMBL/GenBank/DDBJ databases">
        <title>Whole genome shotgun sequence of Oceanobacillus sojae NBRC 105379.</title>
        <authorList>
            <person name="Hosoyama A."/>
            <person name="Uohara A."/>
            <person name="Ohji S."/>
            <person name="Ichikawa N."/>
        </authorList>
    </citation>
    <scope>NUCLEOTIDE SEQUENCE [LARGE SCALE GENOMIC DNA]</scope>
    <source>
        <strain evidence="5 6">NBRC 105379</strain>
    </source>
</reference>
<evidence type="ECO:0000256" key="2">
    <source>
        <dbReference type="ARBA" id="ARBA00023125"/>
    </source>
</evidence>
<feature type="domain" description="HTH araC/xylS-type" evidence="4">
    <location>
        <begin position="6"/>
        <end position="104"/>
    </location>
</feature>
<dbReference type="SUPFAM" id="SSF46689">
    <property type="entry name" value="Homeodomain-like"/>
    <property type="match status" value="2"/>
</dbReference>
<dbReference type="OrthoDB" id="9801123at2"/>
<dbReference type="Pfam" id="PF12833">
    <property type="entry name" value="HTH_18"/>
    <property type="match status" value="1"/>
</dbReference>
<sequence>MQSRMNEALQYIEENLDVEIDEKEIEKITGTSIYHFRRMFSFLAGMTLTAYIRNRKLSNAMFDLLRDDVNVTDTAFKYGYNSVDGFSRAFREWAGFNPSEVKNQQKKRLKAFPKLTFQLTIQGGAEMNYRIVEKEAFKIIGISKKVPMQFEGVNPEIEKLANSITNQQKEKMHQYANIEPKQVINASYNYDEGSRLREGKEVHEKGYLEHMIGVLTDEEGPFEGLDVLEVPNHIWVLFSSQGPFPETMQQTWAKIASEWLPSSDYQLVDAPGISFVEDYSDLENVYSEIWMAVQKKG</sequence>
<dbReference type="InterPro" id="IPR011256">
    <property type="entry name" value="Reg_factor_effector_dom_sf"/>
</dbReference>
<dbReference type="PANTHER" id="PTHR47504">
    <property type="entry name" value="RIGHT ORIGIN-BINDING PROTEIN"/>
    <property type="match status" value="1"/>
</dbReference>
<dbReference type="SUPFAM" id="SSF55136">
    <property type="entry name" value="Probable bacterial effector-binding domain"/>
    <property type="match status" value="1"/>
</dbReference>
<dbReference type="PANTHER" id="PTHR47504:SF5">
    <property type="entry name" value="RIGHT ORIGIN-BINDING PROTEIN"/>
    <property type="match status" value="1"/>
</dbReference>
<dbReference type="Proteomes" id="UP000321558">
    <property type="component" value="Unassembled WGS sequence"/>
</dbReference>
<dbReference type="Gene3D" id="1.10.10.60">
    <property type="entry name" value="Homeodomain-like"/>
    <property type="match status" value="2"/>
</dbReference>
<dbReference type="Gene3D" id="3.20.80.10">
    <property type="entry name" value="Regulatory factor, effector binding domain"/>
    <property type="match status" value="1"/>
</dbReference>
<dbReference type="EMBL" id="BJYM01000003">
    <property type="protein sequence ID" value="GEN86218.1"/>
    <property type="molecule type" value="Genomic_DNA"/>
</dbReference>
<evidence type="ECO:0000256" key="1">
    <source>
        <dbReference type="ARBA" id="ARBA00023015"/>
    </source>
</evidence>
<dbReference type="InterPro" id="IPR009057">
    <property type="entry name" value="Homeodomain-like_sf"/>
</dbReference>
<evidence type="ECO:0000259" key="4">
    <source>
        <dbReference type="PROSITE" id="PS01124"/>
    </source>
</evidence>
<dbReference type="RefSeq" id="WP_147209193.1">
    <property type="nucleotide sequence ID" value="NZ_BJYM01000003.1"/>
</dbReference>
<comment type="caution">
    <text evidence="5">The sequence shown here is derived from an EMBL/GenBank/DDBJ whole genome shotgun (WGS) entry which is preliminary data.</text>
</comment>
<dbReference type="PROSITE" id="PS00041">
    <property type="entry name" value="HTH_ARAC_FAMILY_1"/>
    <property type="match status" value="1"/>
</dbReference>
<proteinExistence type="predicted"/>
<keyword evidence="1" id="KW-0805">Transcription regulation</keyword>
<dbReference type="SMART" id="SM00342">
    <property type="entry name" value="HTH_ARAC"/>
    <property type="match status" value="1"/>
</dbReference>
<dbReference type="Pfam" id="PF06445">
    <property type="entry name" value="GyrI-like"/>
    <property type="match status" value="1"/>
</dbReference>
<protein>
    <submittedName>
        <fullName evidence="5">AraC family transcriptional regulator</fullName>
    </submittedName>
</protein>
<name>A0A511ZFI4_9BACI</name>
<gene>
    <name evidence="5" type="ORF">OSO01_09570</name>
</gene>
<keyword evidence="2" id="KW-0238">DNA-binding</keyword>
<dbReference type="STRING" id="582851.GCA_900162665_04237"/>
<evidence type="ECO:0000256" key="3">
    <source>
        <dbReference type="ARBA" id="ARBA00023163"/>
    </source>
</evidence>
<dbReference type="GO" id="GO:0043565">
    <property type="term" value="F:sequence-specific DNA binding"/>
    <property type="evidence" value="ECO:0007669"/>
    <property type="project" value="InterPro"/>
</dbReference>
<dbReference type="InterPro" id="IPR018062">
    <property type="entry name" value="HTH_AraC-typ_CS"/>
</dbReference>
<dbReference type="PROSITE" id="PS01124">
    <property type="entry name" value="HTH_ARAC_FAMILY_2"/>
    <property type="match status" value="1"/>
</dbReference>
<dbReference type="InterPro" id="IPR029442">
    <property type="entry name" value="GyrI-like"/>
</dbReference>
<evidence type="ECO:0000313" key="5">
    <source>
        <dbReference type="EMBL" id="GEN86218.1"/>
    </source>
</evidence>